<name>A0A1G1KS88_9BACT</name>
<dbReference type="Pfam" id="PF03144">
    <property type="entry name" value="GTP_EFTU_D2"/>
    <property type="match status" value="1"/>
</dbReference>
<dbReference type="GO" id="GO:0005525">
    <property type="term" value="F:GTP binding"/>
    <property type="evidence" value="ECO:0007669"/>
    <property type="project" value="UniProtKB-UniRule"/>
</dbReference>
<evidence type="ECO:0000256" key="10">
    <source>
        <dbReference type="ARBA" id="ARBA00061052"/>
    </source>
</evidence>
<organism evidence="14 15">
    <name type="scientific">Candidatus Danuiimicrobium aquiferis</name>
    <dbReference type="NCBI Taxonomy" id="1801832"/>
    <lineage>
        <taxon>Bacteria</taxon>
        <taxon>Pseudomonadati</taxon>
        <taxon>Candidatus Omnitrophota</taxon>
        <taxon>Candidatus Danuiimicrobium</taxon>
    </lineage>
</organism>
<dbReference type="HAMAP" id="MF_00071">
    <property type="entry name" value="LepA"/>
    <property type="match status" value="1"/>
</dbReference>
<sequence>MNPSQIRNFSIIAHIDHGKSTLADRFLLETNAIDLREFHEQFLDDMDLERERGITIKARAVRIFYRDHYINLIDTPGHVDFTYEVSKSLAACEGVLLLVDAAQGVEAQTVTNYYLARERNLVIIPVLTKTDLPNSDVPRCKRELANMLTIDESEILTCSAKKGEGITNALDAIIDRIPPPEGSADKPLRALIFDSKYDSYKGVITYFRVMEGTLKVHDQIYLMQTKITYSADEIGVFTPKEKPVSELSAGEVGYMVANIKDVSHVRIGDTITLAAVPAEKPLPGYEEVKPMVFCGLYPVDPHAYDSLRDALAKLKLNDASFVYEPETSASLGFGFRTGFLGLLHMEIIRERLEREFDLNLLITAPNVVYRIVKTNGTEMFIENPTKVPNPSQIQSFEEPYIDARVLIPAASLGVVMALCQDRRGIYVHTEYLDSTRAMLTYQIPFAEIVMDFYDKIKSLTSGYGSLNYEFIGYQSSDLVKMDVLINGTPVDALSVITVREKAYVRGKALVEKLKEVIPRQLFEVVIQAAIGAKIISRDSIRPLGKNVTAKCYGGDITRKRKLWEKQKEGKKKMKKIGKVELPQEAFISILKVE</sequence>
<evidence type="ECO:0000256" key="6">
    <source>
        <dbReference type="ARBA" id="ARBA00023134"/>
    </source>
</evidence>
<dbReference type="InterPro" id="IPR013842">
    <property type="entry name" value="LepA_CTD"/>
</dbReference>
<dbReference type="FunFam" id="3.40.50.300:FF:000078">
    <property type="entry name" value="Elongation factor 4"/>
    <property type="match status" value="1"/>
</dbReference>
<comment type="caution">
    <text evidence="14">The sequence shown here is derived from an EMBL/GenBank/DDBJ whole genome shotgun (WGS) entry which is preliminary data.</text>
</comment>
<evidence type="ECO:0000313" key="15">
    <source>
        <dbReference type="Proteomes" id="UP000178187"/>
    </source>
</evidence>
<dbReference type="GO" id="GO:0003746">
    <property type="term" value="F:translation elongation factor activity"/>
    <property type="evidence" value="ECO:0007669"/>
    <property type="project" value="UniProtKB-UniRule"/>
</dbReference>
<gene>
    <name evidence="12" type="primary">lepA</name>
    <name evidence="14" type="ORF">A3G33_10600</name>
</gene>
<dbReference type="GO" id="GO:0043022">
    <property type="term" value="F:ribosome binding"/>
    <property type="evidence" value="ECO:0007669"/>
    <property type="project" value="UniProtKB-UniRule"/>
</dbReference>
<evidence type="ECO:0000256" key="7">
    <source>
        <dbReference type="ARBA" id="ARBA00023136"/>
    </source>
</evidence>
<evidence type="ECO:0000256" key="3">
    <source>
        <dbReference type="ARBA" id="ARBA00022741"/>
    </source>
</evidence>
<dbReference type="InterPro" id="IPR035654">
    <property type="entry name" value="LepA_IV"/>
</dbReference>
<evidence type="ECO:0000256" key="12">
    <source>
        <dbReference type="HAMAP-Rule" id="MF_00071"/>
    </source>
</evidence>
<dbReference type="NCBIfam" id="TIGR01393">
    <property type="entry name" value="lepA"/>
    <property type="match status" value="1"/>
</dbReference>
<dbReference type="GO" id="GO:0045727">
    <property type="term" value="P:positive regulation of translation"/>
    <property type="evidence" value="ECO:0007669"/>
    <property type="project" value="UniProtKB-UniRule"/>
</dbReference>
<comment type="similarity">
    <text evidence="10">Belongs to the GTP-binding elongation factor family. LepA subfamily.</text>
</comment>
<dbReference type="SUPFAM" id="SSF54980">
    <property type="entry name" value="EF-G C-terminal domain-like"/>
    <property type="match status" value="2"/>
</dbReference>
<dbReference type="FunFam" id="3.30.70.240:FF:000007">
    <property type="entry name" value="Translation factor GUF1, mitochondrial"/>
    <property type="match status" value="1"/>
</dbReference>
<proteinExistence type="inferred from homology"/>
<evidence type="ECO:0000256" key="1">
    <source>
        <dbReference type="ARBA" id="ARBA00005454"/>
    </source>
</evidence>
<dbReference type="InterPro" id="IPR005225">
    <property type="entry name" value="Small_GTP-bd"/>
</dbReference>
<keyword evidence="3 12" id="KW-0547">Nucleotide-binding</keyword>
<dbReference type="CDD" id="cd03699">
    <property type="entry name" value="EF4_II"/>
    <property type="match status" value="1"/>
</dbReference>
<dbReference type="Proteomes" id="UP000178187">
    <property type="component" value="Unassembled WGS sequence"/>
</dbReference>
<dbReference type="InterPro" id="IPR004161">
    <property type="entry name" value="EFTu-like_2"/>
</dbReference>
<comment type="similarity">
    <text evidence="1 12">Belongs to the TRAFAC class translation factor GTPase superfamily. Classic translation factor GTPase family. LepA subfamily.</text>
</comment>
<protein>
    <recommendedName>
        <fullName evidence="11 12">Elongation factor 4</fullName>
        <shortName evidence="12">EF-4</shortName>
        <ecNumber evidence="11 12">3.6.5.n1</ecNumber>
    </recommendedName>
    <alternativeName>
        <fullName evidence="12">Ribosomal back-translocase LepA</fullName>
    </alternativeName>
</protein>
<evidence type="ECO:0000256" key="5">
    <source>
        <dbReference type="ARBA" id="ARBA00022917"/>
    </source>
</evidence>
<keyword evidence="5 12" id="KW-0648">Protein biosynthesis</keyword>
<dbReference type="Gene3D" id="2.40.30.10">
    <property type="entry name" value="Translation factors"/>
    <property type="match status" value="1"/>
</dbReference>
<dbReference type="EC" id="3.6.5.n1" evidence="11 12"/>
<dbReference type="InterPro" id="IPR006297">
    <property type="entry name" value="EF-4"/>
</dbReference>
<dbReference type="FunFam" id="3.30.70.870:FF:000004">
    <property type="entry name" value="Translation factor GUF1, mitochondrial"/>
    <property type="match status" value="1"/>
</dbReference>
<dbReference type="SUPFAM" id="SSF50447">
    <property type="entry name" value="Translation proteins"/>
    <property type="match status" value="1"/>
</dbReference>
<dbReference type="PROSITE" id="PS51722">
    <property type="entry name" value="G_TR_2"/>
    <property type="match status" value="1"/>
</dbReference>
<dbReference type="PANTHER" id="PTHR43512">
    <property type="entry name" value="TRANSLATION FACTOR GUF1-RELATED"/>
    <property type="match status" value="1"/>
</dbReference>
<dbReference type="GO" id="GO:0005886">
    <property type="term" value="C:plasma membrane"/>
    <property type="evidence" value="ECO:0007669"/>
    <property type="project" value="UniProtKB-SubCell"/>
</dbReference>
<dbReference type="CDD" id="cd03709">
    <property type="entry name" value="lepA_C"/>
    <property type="match status" value="1"/>
</dbReference>
<dbReference type="InterPro" id="IPR035647">
    <property type="entry name" value="EFG_III/V"/>
</dbReference>
<evidence type="ECO:0000256" key="9">
    <source>
        <dbReference type="ARBA" id="ARBA00057626"/>
    </source>
</evidence>
<dbReference type="InterPro" id="IPR038363">
    <property type="entry name" value="LepA_C_sf"/>
</dbReference>
<evidence type="ECO:0000256" key="4">
    <source>
        <dbReference type="ARBA" id="ARBA00022801"/>
    </source>
</evidence>
<dbReference type="Gene3D" id="3.40.50.300">
    <property type="entry name" value="P-loop containing nucleotide triphosphate hydrolases"/>
    <property type="match status" value="1"/>
</dbReference>
<comment type="function">
    <text evidence="9 12">Required for accurate and efficient protein synthesis under certain stress conditions. May act as a fidelity factor of the translation reaction, by catalyzing a one-codon backward translocation of tRNAs on improperly translocated ribosomes. Back-translocation proceeds from a post-translocation (POST) complex to a pre-translocation (PRE) complex, thus giving elongation factor G a second chance to translocate the tRNAs correctly. Binds to ribosomes in a GTP-dependent manner.</text>
</comment>
<dbReference type="GO" id="GO:0003924">
    <property type="term" value="F:GTPase activity"/>
    <property type="evidence" value="ECO:0007669"/>
    <property type="project" value="UniProtKB-UniRule"/>
</dbReference>
<keyword evidence="7 12" id="KW-0472">Membrane</keyword>
<evidence type="ECO:0000256" key="2">
    <source>
        <dbReference type="ARBA" id="ARBA00022475"/>
    </source>
</evidence>
<dbReference type="CDD" id="cd16260">
    <property type="entry name" value="EF4_III"/>
    <property type="match status" value="1"/>
</dbReference>
<evidence type="ECO:0000256" key="8">
    <source>
        <dbReference type="ARBA" id="ARBA00050293"/>
    </source>
</evidence>
<dbReference type="Pfam" id="PF00679">
    <property type="entry name" value="EFG_C"/>
    <property type="match status" value="1"/>
</dbReference>
<keyword evidence="2 12" id="KW-1003">Cell membrane</keyword>
<evidence type="ECO:0000313" key="14">
    <source>
        <dbReference type="EMBL" id="OGW95419.1"/>
    </source>
</evidence>
<dbReference type="Pfam" id="PF00009">
    <property type="entry name" value="GTP_EFTU"/>
    <property type="match status" value="1"/>
</dbReference>
<dbReference type="AlphaFoldDB" id="A0A1G1KS88"/>
<accession>A0A1G1KS88</accession>
<dbReference type="NCBIfam" id="TIGR00231">
    <property type="entry name" value="small_GTP"/>
    <property type="match status" value="1"/>
</dbReference>
<dbReference type="InterPro" id="IPR009000">
    <property type="entry name" value="Transl_B-barrel_sf"/>
</dbReference>
<dbReference type="InterPro" id="IPR027417">
    <property type="entry name" value="P-loop_NTPase"/>
</dbReference>
<dbReference type="CDD" id="cd01890">
    <property type="entry name" value="LepA"/>
    <property type="match status" value="1"/>
</dbReference>
<evidence type="ECO:0000259" key="13">
    <source>
        <dbReference type="PROSITE" id="PS51722"/>
    </source>
</evidence>
<reference evidence="14 15" key="1">
    <citation type="journal article" date="2016" name="Nat. Commun.">
        <title>Thousands of microbial genomes shed light on interconnected biogeochemical processes in an aquifer system.</title>
        <authorList>
            <person name="Anantharaman K."/>
            <person name="Brown C.T."/>
            <person name="Hug L.A."/>
            <person name="Sharon I."/>
            <person name="Castelle C.J."/>
            <person name="Probst A.J."/>
            <person name="Thomas B.C."/>
            <person name="Singh A."/>
            <person name="Wilkins M.J."/>
            <person name="Karaoz U."/>
            <person name="Brodie E.L."/>
            <person name="Williams K.H."/>
            <person name="Hubbard S.S."/>
            <person name="Banfield J.F."/>
        </authorList>
    </citation>
    <scope>NUCLEOTIDE SEQUENCE [LARGE SCALE GENOMIC DNA]</scope>
</reference>
<dbReference type="InterPro" id="IPR000640">
    <property type="entry name" value="EFG_V-like"/>
</dbReference>
<comment type="caution">
    <text evidence="12">Lacks conserved residue(s) required for the propagation of feature annotation.</text>
</comment>
<dbReference type="Gene3D" id="3.30.70.870">
    <property type="entry name" value="Elongation Factor G (Translational Gtpase), domain 3"/>
    <property type="match status" value="1"/>
</dbReference>
<comment type="subcellular location">
    <subcellularLocation>
        <location evidence="12">Cell membrane</location>
        <topology evidence="12">Peripheral membrane protein</topology>
        <orientation evidence="12">Cytoplasmic side</orientation>
    </subcellularLocation>
</comment>
<evidence type="ECO:0000256" key="11">
    <source>
        <dbReference type="ARBA" id="ARBA00066744"/>
    </source>
</evidence>
<keyword evidence="14" id="KW-0251">Elongation factor</keyword>
<dbReference type="EMBL" id="MHFR01000063">
    <property type="protein sequence ID" value="OGW95419.1"/>
    <property type="molecule type" value="Genomic_DNA"/>
</dbReference>
<feature type="domain" description="Tr-type G" evidence="13">
    <location>
        <begin position="4"/>
        <end position="181"/>
    </location>
</feature>
<dbReference type="InterPro" id="IPR000795">
    <property type="entry name" value="T_Tr_GTP-bd_dom"/>
</dbReference>
<comment type="catalytic activity">
    <reaction evidence="8 12">
        <text>GTP + H2O = GDP + phosphate + H(+)</text>
        <dbReference type="Rhea" id="RHEA:19669"/>
        <dbReference type="ChEBI" id="CHEBI:15377"/>
        <dbReference type="ChEBI" id="CHEBI:15378"/>
        <dbReference type="ChEBI" id="CHEBI:37565"/>
        <dbReference type="ChEBI" id="CHEBI:43474"/>
        <dbReference type="ChEBI" id="CHEBI:58189"/>
        <dbReference type="EC" id="3.6.5.n1"/>
    </reaction>
</comment>
<keyword evidence="6 12" id="KW-0342">GTP-binding</keyword>
<dbReference type="PANTHER" id="PTHR43512:SF4">
    <property type="entry name" value="TRANSLATION FACTOR GUF1 HOMOLOG, CHLOROPLASTIC"/>
    <property type="match status" value="1"/>
</dbReference>
<dbReference type="FunFam" id="3.30.70.2570:FF:000001">
    <property type="entry name" value="Translation factor GUF1, mitochondrial"/>
    <property type="match status" value="1"/>
</dbReference>
<dbReference type="FunFam" id="2.40.30.10:FF:000015">
    <property type="entry name" value="Translation factor GUF1, mitochondrial"/>
    <property type="match status" value="1"/>
</dbReference>
<feature type="binding site" evidence="12">
    <location>
        <begin position="16"/>
        <end position="21"/>
    </location>
    <ligand>
        <name>GTP</name>
        <dbReference type="ChEBI" id="CHEBI:37565"/>
    </ligand>
</feature>
<keyword evidence="4 12" id="KW-0378">Hydrolase</keyword>
<dbReference type="PRINTS" id="PR00315">
    <property type="entry name" value="ELONGATNFCT"/>
</dbReference>
<dbReference type="SUPFAM" id="SSF52540">
    <property type="entry name" value="P-loop containing nucleoside triphosphate hydrolases"/>
    <property type="match status" value="1"/>
</dbReference>
<dbReference type="Gene3D" id="3.30.70.240">
    <property type="match status" value="1"/>
</dbReference>
<dbReference type="Gene3D" id="3.30.70.2570">
    <property type="entry name" value="Elongation factor 4, C-terminal domain"/>
    <property type="match status" value="1"/>
</dbReference>
<dbReference type="Pfam" id="PF06421">
    <property type="entry name" value="LepA_C"/>
    <property type="match status" value="1"/>
</dbReference>